<dbReference type="EMBL" id="CAJPDT010000052">
    <property type="protein sequence ID" value="CAF9929175.1"/>
    <property type="molecule type" value="Genomic_DNA"/>
</dbReference>
<dbReference type="Proteomes" id="UP000664534">
    <property type="component" value="Unassembled WGS sequence"/>
</dbReference>
<keyword evidence="3" id="KW-1185">Reference proteome</keyword>
<dbReference type="AlphaFoldDB" id="A0A8H3FSG8"/>
<reference evidence="2" key="1">
    <citation type="submission" date="2021-03" db="EMBL/GenBank/DDBJ databases">
        <authorList>
            <person name="Tagirdzhanova G."/>
        </authorList>
    </citation>
    <scope>NUCLEOTIDE SEQUENCE</scope>
</reference>
<evidence type="ECO:0000313" key="2">
    <source>
        <dbReference type="EMBL" id="CAF9929175.1"/>
    </source>
</evidence>
<comment type="caution">
    <text evidence="2">The sequence shown here is derived from an EMBL/GenBank/DDBJ whole genome shotgun (WGS) entry which is preliminary data.</text>
</comment>
<sequence length="429" mass="49451">MVDAAARASYDMLLDLDWEDLGYVGLPHGHDRGLGLTGEIHNLFRYNLPGRPIPIWYRQSHGQYLATLAVLRPVFRLATNFLLCPASLGWFYYLIYAPRKLTDPLIQHNGDDVFEYRRDGTDMTERHRKARAALERLAMVHTISLDDFGNNNEDEGVTSVGTKFHQQGVNIKDDWSPPNGIGFHVSINRDFVRILMELCMEGHDSVTQMFVIGTKMAVTWIHEIAHGAWMASNLKLREASRREDAYRAQALANHLQREPKELNLNEDLFEDENCAEPGYSWEKFVFGGNIELPYFNPDRPLVFFKWPNFLKGDRDLRRRRWKPSATQYFIPWPWIINVNSQKWWDSWTSSVREDHITALHIKKIVGYRIYWSSLSLDVDWIPSESSEGVWPTDEELTGGEKPFLRVSRKGAGVRNKDPSFAGANELGGP</sequence>
<accession>A0A8H3FSG8</accession>
<protein>
    <submittedName>
        <fullName evidence="2">Uncharacterized protein</fullName>
    </submittedName>
</protein>
<feature type="region of interest" description="Disordered" evidence="1">
    <location>
        <begin position="408"/>
        <end position="429"/>
    </location>
</feature>
<proteinExistence type="predicted"/>
<organism evidence="2 3">
    <name type="scientific">Imshaugia aleurites</name>
    <dbReference type="NCBI Taxonomy" id="172621"/>
    <lineage>
        <taxon>Eukaryota</taxon>
        <taxon>Fungi</taxon>
        <taxon>Dikarya</taxon>
        <taxon>Ascomycota</taxon>
        <taxon>Pezizomycotina</taxon>
        <taxon>Lecanoromycetes</taxon>
        <taxon>OSLEUM clade</taxon>
        <taxon>Lecanoromycetidae</taxon>
        <taxon>Lecanorales</taxon>
        <taxon>Lecanorineae</taxon>
        <taxon>Parmeliaceae</taxon>
        <taxon>Imshaugia</taxon>
    </lineage>
</organism>
<evidence type="ECO:0000313" key="3">
    <source>
        <dbReference type="Proteomes" id="UP000664534"/>
    </source>
</evidence>
<gene>
    <name evidence="2" type="ORF">IMSHALPRED_007835</name>
</gene>
<evidence type="ECO:0000256" key="1">
    <source>
        <dbReference type="SAM" id="MobiDB-lite"/>
    </source>
</evidence>
<name>A0A8H3FSG8_9LECA</name>